<dbReference type="OrthoDB" id="9764212at2"/>
<dbReference type="InterPro" id="IPR004919">
    <property type="entry name" value="GmrSD_N"/>
</dbReference>
<reference evidence="2 3" key="1">
    <citation type="submission" date="2018-08" db="EMBL/GenBank/DDBJ databases">
        <title>Fibrisoma montanum sp. nov., isolated from Danxia mountain soil.</title>
        <authorList>
            <person name="Huang Y."/>
        </authorList>
    </citation>
    <scope>NUCLEOTIDE SEQUENCE [LARGE SCALE GENOMIC DNA]</scope>
    <source>
        <strain evidence="2 3">HYT19</strain>
    </source>
</reference>
<keyword evidence="3" id="KW-1185">Reference proteome</keyword>
<dbReference type="PANTHER" id="PTHR39639">
    <property type="entry name" value="CHROMOSOME 16, WHOLE GENOME SHOTGUN SEQUENCE"/>
    <property type="match status" value="1"/>
</dbReference>
<name>A0A418M6G2_9BACT</name>
<evidence type="ECO:0000313" key="2">
    <source>
        <dbReference type="EMBL" id="RIV21507.1"/>
    </source>
</evidence>
<gene>
    <name evidence="2" type="ORF">DYU11_19080</name>
</gene>
<sequence>MSSFIQTTHKNVAEFKNAFENGELDMKPPFQRNPVWTLKQKSYLIDTILNDFPIPEIYMQELVDENGIKKSIVVDGQQRITACLEFLTNQFALDPKDSPAFANLTFDDLTVEQKKKIYSYRFLVRLLPAIGDSELREIFRRLNINNVALNPQELRQATYWGPFIETMNELADLGIWQKLDVFSSNDIKRMLDVEFVSELAIAILHGLQNKKIALDKYYALYETEFAERNKIKETFDLVLRELVNIIPDFGDTRWAKKTDFYSLFLVFANKKHLLPLGTQEREKAREVLMSFAHAVDEFVTIEKQAGDTAHVSQEVTQYALNLRASSDLGARRNREEALNKLLADILK</sequence>
<protein>
    <submittedName>
        <fullName evidence="2">DUF262 domain-containing protein</fullName>
    </submittedName>
</protein>
<evidence type="ECO:0000259" key="1">
    <source>
        <dbReference type="Pfam" id="PF03235"/>
    </source>
</evidence>
<dbReference type="PANTHER" id="PTHR39639:SF1">
    <property type="entry name" value="DUF262 DOMAIN-CONTAINING PROTEIN"/>
    <property type="match status" value="1"/>
</dbReference>
<evidence type="ECO:0000313" key="3">
    <source>
        <dbReference type="Proteomes" id="UP000283523"/>
    </source>
</evidence>
<dbReference type="RefSeq" id="WP_119669299.1">
    <property type="nucleotide sequence ID" value="NZ_QXED01000005.1"/>
</dbReference>
<organism evidence="2 3">
    <name type="scientific">Fibrisoma montanum</name>
    <dbReference type="NCBI Taxonomy" id="2305895"/>
    <lineage>
        <taxon>Bacteria</taxon>
        <taxon>Pseudomonadati</taxon>
        <taxon>Bacteroidota</taxon>
        <taxon>Cytophagia</taxon>
        <taxon>Cytophagales</taxon>
        <taxon>Spirosomataceae</taxon>
        <taxon>Fibrisoma</taxon>
    </lineage>
</organism>
<accession>A0A418M6G2</accession>
<dbReference type="Pfam" id="PF03235">
    <property type="entry name" value="GmrSD_N"/>
    <property type="match status" value="1"/>
</dbReference>
<proteinExistence type="predicted"/>
<dbReference type="Proteomes" id="UP000283523">
    <property type="component" value="Unassembled WGS sequence"/>
</dbReference>
<comment type="caution">
    <text evidence="2">The sequence shown here is derived from an EMBL/GenBank/DDBJ whole genome shotgun (WGS) entry which is preliminary data.</text>
</comment>
<dbReference type="AlphaFoldDB" id="A0A418M6G2"/>
<feature type="domain" description="GmrSD restriction endonucleases N-terminal" evidence="1">
    <location>
        <begin position="18"/>
        <end position="159"/>
    </location>
</feature>
<dbReference type="EMBL" id="QXED01000005">
    <property type="protein sequence ID" value="RIV21507.1"/>
    <property type="molecule type" value="Genomic_DNA"/>
</dbReference>